<evidence type="ECO:0000313" key="7">
    <source>
        <dbReference type="EMBL" id="GAL87924.1"/>
    </source>
</evidence>
<feature type="domain" description="T9SS-like galactose binding" evidence="4">
    <location>
        <begin position="270"/>
        <end position="385"/>
    </location>
</feature>
<dbReference type="Proteomes" id="UP000029646">
    <property type="component" value="Unassembled WGS sequence"/>
</dbReference>
<comment type="caution">
    <text evidence="6">The sequence shown here is derived from an EMBL/GenBank/DDBJ whole genome shotgun (WGS) entry which is preliminary data.</text>
</comment>
<organism evidence="6 8">
    <name type="scientific">Jejuia pallidilutea</name>
    <dbReference type="NCBI Taxonomy" id="504487"/>
    <lineage>
        <taxon>Bacteria</taxon>
        <taxon>Pseudomonadati</taxon>
        <taxon>Bacteroidota</taxon>
        <taxon>Flavobacteriia</taxon>
        <taxon>Flavobacteriales</taxon>
        <taxon>Flavobacteriaceae</taxon>
        <taxon>Jejuia</taxon>
    </lineage>
</organism>
<feature type="domain" description="T9SS-like galactose binding" evidence="4">
    <location>
        <begin position="145"/>
        <end position="257"/>
    </location>
</feature>
<dbReference type="InterPro" id="IPR056600">
    <property type="entry name" value="GBD_T9SS_assoc"/>
</dbReference>
<evidence type="ECO:0000256" key="2">
    <source>
        <dbReference type="SAM" id="SignalP"/>
    </source>
</evidence>
<dbReference type="EMBL" id="BBNY01000001">
    <property type="protein sequence ID" value="GAL87924.1"/>
    <property type="molecule type" value="Genomic_DNA"/>
</dbReference>
<evidence type="ECO:0000313" key="5">
    <source>
        <dbReference type="EMBL" id="GAL66368.1"/>
    </source>
</evidence>
<gene>
    <name evidence="5" type="ORF">JCM19301_2463</name>
    <name evidence="6" type="ORF">JCM19302_3808</name>
    <name evidence="7" type="ORF">JCM19538_2287</name>
</gene>
<dbReference type="eggNOG" id="COG4886">
    <property type="taxonomic scope" value="Bacteria"/>
</dbReference>
<sequence length="472" mass="52169">MKHLYIFLFLTITNLAFAQPVNDNCSNAEPITVSSEVTTVNFNTTNASLNNEIGCDGNVTTYADVWYSFTMPFDGNVVIDGSLFWNNIGATNACNGNLLACGSAELTLTNISANTNVLIRIFRNFTYYQNPQFQSFSIQAFETPTNDTCDNSINIPLGILQTQVPFEIGGSVANSGKGCSNTTLDYADVWYDFTMPFDGNLFLDGNTIWNKFELYDACSGTSLFCGEDTLLAVGLTDNTDYKIRVYRSVEDMFTPTFLNFNILAYQATINDSCNNAIPLNPTETLTAVTTPFIGGSSIENTTGCTNDVKDYLDIWYSFTMLEEGNINIISGTVWNLFELYNDCNGSPISCFSQNGAFNTLPIGTYYLRVFRELAFATSPVSKDFNISSTAKTLSTDSIQLDSASIFPNPALDYLSVQSPLKIEEIEILDLNGKLLLSTKLTENIPISFLQKGSYIIKLFSNGIYTSKLWVKK</sequence>
<evidence type="ECO:0000256" key="1">
    <source>
        <dbReference type="ARBA" id="ARBA00022729"/>
    </source>
</evidence>
<feature type="domain" description="T9SS-like galactose binding" evidence="4">
    <location>
        <begin position="22"/>
        <end position="133"/>
    </location>
</feature>
<feature type="signal peptide" evidence="2">
    <location>
        <begin position="1"/>
        <end position="18"/>
    </location>
</feature>
<dbReference type="OrthoDB" id="1288696at2"/>
<dbReference type="NCBIfam" id="TIGR04183">
    <property type="entry name" value="Por_Secre_tail"/>
    <property type="match status" value="1"/>
</dbReference>
<dbReference type="InterPro" id="IPR026444">
    <property type="entry name" value="Secre_tail"/>
</dbReference>
<dbReference type="Pfam" id="PF23759">
    <property type="entry name" value="GBD_T9SS_assoc"/>
    <property type="match status" value="3"/>
</dbReference>
<proteinExistence type="predicted"/>
<dbReference type="AlphaFoldDB" id="A0A090W2C4"/>
<feature type="chain" id="PRO_5007383020" evidence="2">
    <location>
        <begin position="19"/>
        <end position="472"/>
    </location>
</feature>
<evidence type="ECO:0000313" key="6">
    <source>
        <dbReference type="EMBL" id="GAL69619.1"/>
    </source>
</evidence>
<evidence type="ECO:0000313" key="9">
    <source>
        <dbReference type="Proteomes" id="UP000030184"/>
    </source>
</evidence>
<dbReference type="Proteomes" id="UP000029641">
    <property type="component" value="Unassembled WGS sequence"/>
</dbReference>
<dbReference type="EMBL" id="BBNS01000002">
    <property type="protein sequence ID" value="GAL69619.1"/>
    <property type="molecule type" value="Genomic_DNA"/>
</dbReference>
<protein>
    <submittedName>
        <fullName evidence="6">CHU large protein</fullName>
    </submittedName>
</protein>
<dbReference type="RefSeq" id="WP_161785287.1">
    <property type="nucleotide sequence ID" value="NZ_BBNR01000004.1"/>
</dbReference>
<dbReference type="EMBL" id="BBNR01000004">
    <property type="protein sequence ID" value="GAL66368.1"/>
    <property type="molecule type" value="Genomic_DNA"/>
</dbReference>
<keyword evidence="1 2" id="KW-0732">Signal</keyword>
<name>A0A090W2C4_9FLAO</name>
<reference evidence="9" key="1">
    <citation type="journal article" date="2014" name="Genome Announc.">
        <title>Draft Genome Sequence of Marine Flavobacterium Jejuia pallidilutea Strain 11shimoA1 and Pigmentation Mutants.</title>
        <authorList>
            <person name="Takatani N."/>
            <person name="Nakanishi M."/>
            <person name="Meirelles P."/>
            <person name="Mino S."/>
            <person name="Suda W."/>
            <person name="Oshima K."/>
            <person name="Hattori M."/>
            <person name="Ohkuma M."/>
            <person name="Hosokawa M."/>
            <person name="Miyashita K."/>
            <person name="Thompson F.L."/>
            <person name="Niwa A."/>
            <person name="Sawabe T."/>
            <person name="Sawabe T."/>
        </authorList>
    </citation>
    <scope>NUCLEOTIDE SEQUENCE [LARGE SCALE GENOMIC DNA]</scope>
    <source>
        <strain evidence="9">JCM 19538</strain>
    </source>
</reference>
<evidence type="ECO:0000313" key="8">
    <source>
        <dbReference type="Proteomes" id="UP000029646"/>
    </source>
</evidence>
<keyword evidence="9" id="KW-1185">Reference proteome</keyword>
<dbReference type="Proteomes" id="UP000030184">
    <property type="component" value="Unassembled WGS sequence"/>
</dbReference>
<evidence type="ECO:0000259" key="3">
    <source>
        <dbReference type="Pfam" id="PF18962"/>
    </source>
</evidence>
<dbReference type="Pfam" id="PF18962">
    <property type="entry name" value="Por_Secre_tail"/>
    <property type="match status" value="1"/>
</dbReference>
<evidence type="ECO:0000259" key="4">
    <source>
        <dbReference type="Pfam" id="PF23759"/>
    </source>
</evidence>
<accession>A0A090W2C4</accession>
<dbReference type="STRING" id="504487.JCM19538_2287"/>
<feature type="domain" description="Secretion system C-terminal sorting" evidence="3">
    <location>
        <begin position="405"/>
        <end position="468"/>
    </location>
</feature>